<dbReference type="Gene3D" id="3.40.50.1000">
    <property type="entry name" value="HAD superfamily/HAD-like"/>
    <property type="match status" value="1"/>
</dbReference>
<dbReference type="Proteomes" id="UP000095256">
    <property type="component" value="Unassembled WGS sequence"/>
</dbReference>
<dbReference type="SUPFAM" id="SSF56784">
    <property type="entry name" value="HAD-like"/>
    <property type="match status" value="1"/>
</dbReference>
<reference evidence="1 2" key="1">
    <citation type="submission" date="2016-09" db="EMBL/GenBank/DDBJ databases">
        <authorList>
            <person name="Capua I."/>
            <person name="De Benedictis P."/>
            <person name="Joannis T."/>
            <person name="Lombin L.H."/>
            <person name="Cattoli G."/>
        </authorList>
    </citation>
    <scope>NUCLEOTIDE SEQUENCE [LARGE SCALE GENOMIC DNA]</scope>
    <source>
        <strain evidence="1 2">LMG 25899</strain>
    </source>
</reference>
<dbReference type="GO" id="GO:0016787">
    <property type="term" value="F:hydrolase activity"/>
    <property type="evidence" value="ECO:0007669"/>
    <property type="project" value="UniProtKB-KW"/>
</dbReference>
<dbReference type="InterPro" id="IPR036412">
    <property type="entry name" value="HAD-like_sf"/>
</dbReference>
<dbReference type="InterPro" id="IPR041492">
    <property type="entry name" value="HAD_2"/>
</dbReference>
<keyword evidence="1" id="KW-0378">Hydrolase</keyword>
<protein>
    <submittedName>
        <fullName evidence="1">Hydrolase</fullName>
    </submittedName>
</protein>
<dbReference type="InterPro" id="IPR023214">
    <property type="entry name" value="HAD_sf"/>
</dbReference>
<dbReference type="GO" id="GO:0005829">
    <property type="term" value="C:cytosol"/>
    <property type="evidence" value="ECO:0007669"/>
    <property type="project" value="TreeGrafter"/>
</dbReference>
<dbReference type="EMBL" id="MIEK01000003">
    <property type="protein sequence ID" value="OEH83769.1"/>
    <property type="molecule type" value="Genomic_DNA"/>
</dbReference>
<organism evidence="1 2">
    <name type="scientific">Enterococcus rivorum</name>
    <dbReference type="NCBI Taxonomy" id="762845"/>
    <lineage>
        <taxon>Bacteria</taxon>
        <taxon>Bacillati</taxon>
        <taxon>Bacillota</taxon>
        <taxon>Bacilli</taxon>
        <taxon>Lactobacillales</taxon>
        <taxon>Enterococcaceae</taxon>
        <taxon>Enterococcus</taxon>
    </lineage>
</organism>
<sequence length="215" mass="24355">MKYTNIFFDLDGTITDSEDGILNSIIFSLNKLNLPVPNRENLRVFIGPPLIESFQKMFDLSDIEAQQAVIYYREYYETTGMFENKIYQGIVEVLRTLQQSDCQLYIATSKPEIYAEKILIHFQLASFFQGIYGASLDGIRSQKATVIRYGLDKAKITTSDKTIMIGDRSHDINGAKENGLESIGVLYGFGNYEELKTAGATYIIEKPQDITKLVL</sequence>
<dbReference type="SFLD" id="SFLDG01129">
    <property type="entry name" value="C1.5:_HAD__Beta-PGM__Phosphata"/>
    <property type="match status" value="1"/>
</dbReference>
<evidence type="ECO:0000313" key="2">
    <source>
        <dbReference type="Proteomes" id="UP000095256"/>
    </source>
</evidence>
<dbReference type="OrthoDB" id="9792518at2"/>
<keyword evidence="2" id="KW-1185">Reference proteome</keyword>
<proteinExistence type="predicted"/>
<dbReference type="CDD" id="cd04302">
    <property type="entry name" value="HAD_5NT"/>
    <property type="match status" value="1"/>
</dbReference>
<comment type="caution">
    <text evidence="1">The sequence shown here is derived from an EMBL/GenBank/DDBJ whole genome shotgun (WGS) entry which is preliminary data.</text>
</comment>
<dbReference type="InterPro" id="IPR023198">
    <property type="entry name" value="PGP-like_dom2"/>
</dbReference>
<dbReference type="Pfam" id="PF13419">
    <property type="entry name" value="HAD_2"/>
    <property type="match status" value="1"/>
</dbReference>
<evidence type="ECO:0000313" key="1">
    <source>
        <dbReference type="EMBL" id="OEH83769.1"/>
    </source>
</evidence>
<accession>A0A1E5L1G4</accession>
<dbReference type="PANTHER" id="PTHR43434:SF20">
    <property type="entry name" value="5'-NUCLEOTIDASE"/>
    <property type="match status" value="1"/>
</dbReference>
<dbReference type="GO" id="GO:0004713">
    <property type="term" value="F:protein tyrosine kinase activity"/>
    <property type="evidence" value="ECO:0007669"/>
    <property type="project" value="TreeGrafter"/>
</dbReference>
<dbReference type="PANTHER" id="PTHR43434">
    <property type="entry name" value="PHOSPHOGLYCOLATE PHOSPHATASE"/>
    <property type="match status" value="1"/>
</dbReference>
<dbReference type="Gene3D" id="1.10.150.240">
    <property type="entry name" value="Putative phosphatase, domain 2"/>
    <property type="match status" value="1"/>
</dbReference>
<dbReference type="AlphaFoldDB" id="A0A1E5L1G4"/>
<dbReference type="RefSeq" id="WP_069697296.1">
    <property type="nucleotide sequence ID" value="NZ_JAGGMA010000010.1"/>
</dbReference>
<dbReference type="InterPro" id="IPR050155">
    <property type="entry name" value="HAD-like_hydrolase_sf"/>
</dbReference>
<dbReference type="SFLD" id="SFLDS00003">
    <property type="entry name" value="Haloacid_Dehalogenase"/>
    <property type="match status" value="1"/>
</dbReference>
<gene>
    <name evidence="1" type="ORF">BCR26_08060</name>
</gene>
<dbReference type="STRING" id="762845.BCR26_08060"/>
<name>A0A1E5L1G4_9ENTE</name>